<evidence type="ECO:0000313" key="4">
    <source>
        <dbReference type="Proteomes" id="UP001225646"/>
    </source>
</evidence>
<comment type="similarity">
    <text evidence="2">Belongs to the 2H phosphoesterase superfamily. ThpR family.</text>
</comment>
<evidence type="ECO:0000256" key="2">
    <source>
        <dbReference type="HAMAP-Rule" id="MF_01940"/>
    </source>
</evidence>
<dbReference type="SUPFAM" id="SSF55144">
    <property type="entry name" value="LigT-like"/>
    <property type="match status" value="1"/>
</dbReference>
<feature type="active site" description="Proton donor" evidence="2">
    <location>
        <position position="42"/>
    </location>
</feature>
<reference evidence="3 4" key="1">
    <citation type="submission" date="2023-07" db="EMBL/GenBank/DDBJ databases">
        <title>Genomic Encyclopedia of Type Strains, Phase IV (KMG-IV): sequencing the most valuable type-strain genomes for metagenomic binning, comparative biology and taxonomic classification.</title>
        <authorList>
            <person name="Goeker M."/>
        </authorList>
    </citation>
    <scope>NUCLEOTIDE SEQUENCE [LARGE SCALE GENOMIC DNA]</scope>
    <source>
        <strain evidence="3 4">DSM 19092</strain>
    </source>
</reference>
<comment type="caution">
    <text evidence="3">The sequence shown here is derived from an EMBL/GenBank/DDBJ whole genome shotgun (WGS) entry which is preliminary data.</text>
</comment>
<dbReference type="Gene3D" id="3.90.1140.10">
    <property type="entry name" value="Cyclic phosphodiesterase"/>
    <property type="match status" value="1"/>
</dbReference>
<evidence type="ECO:0000256" key="1">
    <source>
        <dbReference type="ARBA" id="ARBA00022801"/>
    </source>
</evidence>
<dbReference type="InterPro" id="IPR009097">
    <property type="entry name" value="Cyclic_Pdiesterase"/>
</dbReference>
<dbReference type="PANTHER" id="PTHR35561">
    <property type="entry name" value="RNA 2',3'-CYCLIC PHOSPHODIESTERASE"/>
    <property type="match status" value="1"/>
</dbReference>
<keyword evidence="1 2" id="KW-0378">Hydrolase</keyword>
<keyword evidence="3" id="KW-0436">Ligase</keyword>
<dbReference type="Proteomes" id="UP001225646">
    <property type="component" value="Unassembled WGS sequence"/>
</dbReference>
<name>A0ABT9VJ76_9BACI</name>
<evidence type="ECO:0000313" key="3">
    <source>
        <dbReference type="EMBL" id="MDQ0161011.1"/>
    </source>
</evidence>
<dbReference type="RefSeq" id="WP_419150939.1">
    <property type="nucleotide sequence ID" value="NZ_JAUSTR010000001.1"/>
</dbReference>
<feature type="short sequence motif" description="HXTX 2" evidence="2">
    <location>
        <begin position="129"/>
        <end position="132"/>
    </location>
</feature>
<dbReference type="InterPro" id="IPR004175">
    <property type="entry name" value="RNA_CPDase"/>
</dbReference>
<proteinExistence type="inferred from homology"/>
<dbReference type="HAMAP" id="MF_01940">
    <property type="entry name" value="RNA_CPDase"/>
    <property type="match status" value="1"/>
</dbReference>
<organism evidence="3 4">
    <name type="scientific">Aeribacillus alveayuensis</name>
    <dbReference type="NCBI Taxonomy" id="279215"/>
    <lineage>
        <taxon>Bacteria</taxon>
        <taxon>Bacillati</taxon>
        <taxon>Bacillota</taxon>
        <taxon>Bacilli</taxon>
        <taxon>Bacillales</taxon>
        <taxon>Bacillaceae</taxon>
        <taxon>Aeribacillus</taxon>
    </lineage>
</organism>
<comment type="catalytic activity">
    <reaction evidence="2">
        <text>a 3'-end 2',3'-cyclophospho-ribonucleotide-RNA + H2O = a 3'-end 2'-phospho-ribonucleotide-RNA + H(+)</text>
        <dbReference type="Rhea" id="RHEA:11828"/>
        <dbReference type="Rhea" id="RHEA-COMP:10464"/>
        <dbReference type="Rhea" id="RHEA-COMP:17353"/>
        <dbReference type="ChEBI" id="CHEBI:15377"/>
        <dbReference type="ChEBI" id="CHEBI:15378"/>
        <dbReference type="ChEBI" id="CHEBI:83064"/>
        <dbReference type="ChEBI" id="CHEBI:173113"/>
        <dbReference type="EC" id="3.1.4.58"/>
    </reaction>
</comment>
<keyword evidence="4" id="KW-1185">Reference proteome</keyword>
<accession>A0ABT9VJ76</accession>
<dbReference type="EMBL" id="JAUSTR010000001">
    <property type="protein sequence ID" value="MDQ0161011.1"/>
    <property type="molecule type" value="Genomic_DNA"/>
</dbReference>
<feature type="active site" description="Proton acceptor" evidence="2">
    <location>
        <position position="129"/>
    </location>
</feature>
<dbReference type="EC" id="3.1.4.58" evidence="2"/>
<dbReference type="NCBIfam" id="TIGR02258">
    <property type="entry name" value="2_5_ligase"/>
    <property type="match status" value="1"/>
</dbReference>
<gene>
    <name evidence="3" type="ORF">J2S06_000081</name>
</gene>
<dbReference type="GO" id="GO:0016874">
    <property type="term" value="F:ligase activity"/>
    <property type="evidence" value="ECO:0007669"/>
    <property type="project" value="UniProtKB-KW"/>
</dbReference>
<comment type="function">
    <text evidence="2">Hydrolyzes RNA 2',3'-cyclic phosphodiester to an RNA 2'-phosphomonoester.</text>
</comment>
<dbReference type="PANTHER" id="PTHR35561:SF1">
    <property type="entry name" value="RNA 2',3'-CYCLIC PHOSPHODIESTERASE"/>
    <property type="match status" value="1"/>
</dbReference>
<feature type="short sequence motif" description="HXTX 1" evidence="2">
    <location>
        <begin position="42"/>
        <end position="45"/>
    </location>
</feature>
<sequence>MKPHYFLAVDLSKEINNSIYQWTSEIKRKWPFDKWVYREDYHITLAFLGPIESEKQLERLYRDVSDAIKGVGPFSLQISDIGVFGRPESPRILWVGIEKSKELDELRNRVYNACVQIGFSLDSRAFKPHITVARKYKGKHPFIIKEVDRSSLKKMDFQVGSIKLFQTNVNQIPKYERIREFVF</sequence>
<dbReference type="Pfam" id="PF13563">
    <property type="entry name" value="2_5_RNA_ligase2"/>
    <property type="match status" value="1"/>
</dbReference>
<protein>
    <recommendedName>
        <fullName evidence="2">RNA 2',3'-cyclic phosphodiesterase</fullName>
        <shortName evidence="2">RNA 2',3'-CPDase</shortName>
        <ecNumber evidence="2">3.1.4.58</ecNumber>
    </recommendedName>
</protein>